<evidence type="ECO:0000313" key="3">
    <source>
        <dbReference type="Proteomes" id="UP000182427"/>
    </source>
</evidence>
<dbReference type="RefSeq" id="WP_083346332.1">
    <property type="nucleotide sequence ID" value="NZ_LT629690.1"/>
</dbReference>
<dbReference type="EMBL" id="LT629690">
    <property type="protein sequence ID" value="SDF87414.1"/>
    <property type="molecule type" value="Genomic_DNA"/>
</dbReference>
<name>A0A1G7PML8_9BACT</name>
<dbReference type="OrthoDB" id="108782at2"/>
<dbReference type="Proteomes" id="UP000182427">
    <property type="component" value="Chromosome I"/>
</dbReference>
<keyword evidence="1" id="KW-0732">Signal</keyword>
<protein>
    <recommendedName>
        <fullName evidence="4">DUF2950 domain-containing protein</fullName>
    </recommendedName>
</protein>
<dbReference type="InterPro" id="IPR021556">
    <property type="entry name" value="DUF2950"/>
</dbReference>
<dbReference type="Pfam" id="PF11453">
    <property type="entry name" value="DUF2950"/>
    <property type="match status" value="1"/>
</dbReference>
<reference evidence="3" key="1">
    <citation type="submission" date="2016-10" db="EMBL/GenBank/DDBJ databases">
        <authorList>
            <person name="Varghese N."/>
            <person name="Submissions S."/>
        </authorList>
    </citation>
    <scope>NUCLEOTIDE SEQUENCE [LARGE SCALE GENOMIC DNA]</scope>
    <source>
        <strain evidence="3">GAS232</strain>
    </source>
</reference>
<evidence type="ECO:0008006" key="4">
    <source>
        <dbReference type="Google" id="ProtNLM"/>
    </source>
</evidence>
<feature type="chain" id="PRO_5009242311" description="DUF2950 domain-containing protein" evidence="1">
    <location>
        <begin position="26"/>
        <end position="317"/>
    </location>
</feature>
<organism evidence="2 3">
    <name type="scientific">Terriglobus roseus</name>
    <dbReference type="NCBI Taxonomy" id="392734"/>
    <lineage>
        <taxon>Bacteria</taxon>
        <taxon>Pseudomonadati</taxon>
        <taxon>Acidobacteriota</taxon>
        <taxon>Terriglobia</taxon>
        <taxon>Terriglobales</taxon>
        <taxon>Acidobacteriaceae</taxon>
        <taxon>Terriglobus</taxon>
    </lineage>
</organism>
<proteinExistence type="predicted"/>
<dbReference type="AlphaFoldDB" id="A0A1G7PML8"/>
<gene>
    <name evidence="2" type="ORF">SAMN05444167_3561</name>
</gene>
<sequence>MSMQNRKLALSTGILAFTLFLPLAACNRSSGNKPAESSTKTFASPEDAGSALVAAVNSGDEDTIQSIFGPETKQVIYSGDAVEDKNAATKFIARYAEMHRWRKLEDGSESLIIGADNYPFPIPLRKSGDGKWFFDTAAGKEEVLSRRVGQNELDVIDIVGGIADAQAEYFAEPHDGQPAKQYATKFLSDPGKQNGLYWKASEGQPQSPLGPLAAFATAEGYKANPAGHTTFHGYLFKMLDSQTDKAPGGAKSYLADGKMTNGFAFVAYPAEYGNSGVMTFMMNQDGVLLEKDLGTNTVQTVTAMNSFDPDSNWKIIQ</sequence>
<evidence type="ECO:0000313" key="2">
    <source>
        <dbReference type="EMBL" id="SDF87414.1"/>
    </source>
</evidence>
<evidence type="ECO:0000256" key="1">
    <source>
        <dbReference type="SAM" id="SignalP"/>
    </source>
</evidence>
<keyword evidence="3" id="KW-1185">Reference proteome</keyword>
<feature type="signal peptide" evidence="1">
    <location>
        <begin position="1"/>
        <end position="25"/>
    </location>
</feature>
<accession>A0A1G7PML8</accession>